<dbReference type="GO" id="GO:0097621">
    <property type="term" value="F:monoamine oxidase activity"/>
    <property type="evidence" value="ECO:0007669"/>
    <property type="project" value="UniProtKB-EC"/>
</dbReference>
<reference evidence="9 10" key="1">
    <citation type="submission" date="2024-04" db="EMBL/GenBank/DDBJ databases">
        <authorList>
            <consortium name="Genoscope - CEA"/>
            <person name="William W."/>
        </authorList>
    </citation>
    <scope>NUCLEOTIDE SEQUENCE [LARGE SCALE GENOMIC DNA]</scope>
</reference>
<protein>
    <recommendedName>
        <fullName evidence="7">Amine oxidase</fullName>
        <ecNumber evidence="7">1.4.3.-</ecNumber>
    </recommendedName>
</protein>
<comment type="catalytic activity">
    <reaction evidence="5">
        <text>a secondary aliphatic amine + O2 + H2O = a primary amine + an aldehyde + H2O2</text>
        <dbReference type="Rhea" id="RHEA:26414"/>
        <dbReference type="ChEBI" id="CHEBI:15377"/>
        <dbReference type="ChEBI" id="CHEBI:15379"/>
        <dbReference type="ChEBI" id="CHEBI:16240"/>
        <dbReference type="ChEBI" id="CHEBI:17478"/>
        <dbReference type="ChEBI" id="CHEBI:58855"/>
        <dbReference type="ChEBI" id="CHEBI:65296"/>
        <dbReference type="EC" id="1.4.3.4"/>
    </reaction>
</comment>
<dbReference type="Proteomes" id="UP001497497">
    <property type="component" value="Unassembled WGS sequence"/>
</dbReference>
<dbReference type="PANTHER" id="PTHR43563:SF14">
    <property type="entry name" value="AMINE OXIDASE"/>
    <property type="match status" value="1"/>
</dbReference>
<dbReference type="Gene3D" id="3.50.50.60">
    <property type="entry name" value="FAD/NAD(P)-binding domain"/>
    <property type="match status" value="1"/>
</dbReference>
<feature type="binding site" evidence="6">
    <location>
        <position position="450"/>
    </location>
    <ligand>
        <name>FAD</name>
        <dbReference type="ChEBI" id="CHEBI:57692"/>
    </ligand>
</feature>
<evidence type="ECO:0000256" key="3">
    <source>
        <dbReference type="ARBA" id="ARBA00005995"/>
    </source>
</evidence>
<comment type="caution">
    <text evidence="9">The sequence shown here is derived from an EMBL/GenBank/DDBJ whole genome shotgun (WGS) entry which is preliminary data.</text>
</comment>
<dbReference type="SUPFAM" id="SSF54373">
    <property type="entry name" value="FAD-linked reductases, C-terminal domain"/>
    <property type="match status" value="1"/>
</dbReference>
<keyword evidence="4 7" id="KW-0560">Oxidoreductase</keyword>
<evidence type="ECO:0000256" key="5">
    <source>
        <dbReference type="ARBA" id="ARBA00048448"/>
    </source>
</evidence>
<dbReference type="GO" id="GO:0005741">
    <property type="term" value="C:mitochondrial outer membrane"/>
    <property type="evidence" value="ECO:0007669"/>
    <property type="project" value="UniProtKB-SubCell"/>
</dbReference>
<dbReference type="Gene3D" id="1.10.405.10">
    <property type="entry name" value="Guanine Nucleotide Dissociation Inhibitor, domain 1"/>
    <property type="match status" value="1"/>
</dbReference>
<comment type="subcellular location">
    <subcellularLocation>
        <location evidence="2">Mitochondrion outer membrane</location>
        <topology evidence="2">Single-pass type IV membrane protein</topology>
        <orientation evidence="2">Cytoplasmic side</orientation>
    </subcellularLocation>
</comment>
<evidence type="ECO:0000256" key="1">
    <source>
        <dbReference type="ARBA" id="ARBA00001974"/>
    </source>
</evidence>
<dbReference type="PRINTS" id="PR00757">
    <property type="entry name" value="AMINEOXDASEF"/>
</dbReference>
<accession>A0AAV2HE55</accession>
<feature type="domain" description="Amine oxidase" evidence="8">
    <location>
        <begin position="24"/>
        <end position="474"/>
    </location>
</feature>
<keyword evidence="7" id="KW-0472">Membrane</keyword>
<feature type="binding site" evidence="6">
    <location>
        <position position="252"/>
    </location>
    <ligand>
        <name>FAD</name>
        <dbReference type="ChEBI" id="CHEBI:57692"/>
    </ligand>
</feature>
<proteinExistence type="inferred from homology"/>
<dbReference type="InterPro" id="IPR001613">
    <property type="entry name" value="Flavin_amine_oxidase"/>
</dbReference>
<dbReference type="EC" id="1.4.3.-" evidence="7"/>
<dbReference type="Gene3D" id="3.90.660.10">
    <property type="match status" value="1"/>
</dbReference>
<keyword evidence="7" id="KW-1133">Transmembrane helix</keyword>
<name>A0AAV2HE55_LYMST</name>
<keyword evidence="7" id="KW-0285">Flavoprotein</keyword>
<evidence type="ECO:0000256" key="2">
    <source>
        <dbReference type="ARBA" id="ARBA00004362"/>
    </source>
</evidence>
<keyword evidence="10" id="KW-1185">Reference proteome</keyword>
<keyword evidence="7" id="KW-0274">FAD</keyword>
<dbReference type="EMBL" id="CAXITT010000093">
    <property type="protein sequence ID" value="CAL1531595.1"/>
    <property type="molecule type" value="Genomic_DNA"/>
</dbReference>
<dbReference type="Pfam" id="PF01593">
    <property type="entry name" value="Amino_oxidase"/>
    <property type="match status" value="1"/>
</dbReference>
<keyword evidence="7" id="KW-0812">Transmembrane</keyword>
<evidence type="ECO:0000313" key="9">
    <source>
        <dbReference type="EMBL" id="CAL1531595.1"/>
    </source>
</evidence>
<gene>
    <name evidence="9" type="ORF">GSLYS_00005690001</name>
</gene>
<dbReference type="InterPro" id="IPR050703">
    <property type="entry name" value="Flavin_MAO"/>
</dbReference>
<dbReference type="PANTHER" id="PTHR43563">
    <property type="entry name" value="AMINE OXIDASE"/>
    <property type="match status" value="1"/>
</dbReference>
<feature type="binding site" evidence="6">
    <location>
        <position position="367"/>
    </location>
    <ligand>
        <name>substrate</name>
    </ligand>
</feature>
<dbReference type="InterPro" id="IPR036188">
    <property type="entry name" value="FAD/NAD-bd_sf"/>
</dbReference>
<evidence type="ECO:0000256" key="7">
    <source>
        <dbReference type="RuleBase" id="RU362067"/>
    </source>
</evidence>
<feature type="transmembrane region" description="Helical" evidence="7">
    <location>
        <begin position="517"/>
        <end position="540"/>
    </location>
</feature>
<evidence type="ECO:0000259" key="8">
    <source>
        <dbReference type="Pfam" id="PF01593"/>
    </source>
</evidence>
<organism evidence="9 10">
    <name type="scientific">Lymnaea stagnalis</name>
    <name type="common">Great pond snail</name>
    <name type="synonym">Helix stagnalis</name>
    <dbReference type="NCBI Taxonomy" id="6523"/>
    <lineage>
        <taxon>Eukaryota</taxon>
        <taxon>Metazoa</taxon>
        <taxon>Spiralia</taxon>
        <taxon>Lophotrochozoa</taxon>
        <taxon>Mollusca</taxon>
        <taxon>Gastropoda</taxon>
        <taxon>Heterobranchia</taxon>
        <taxon>Euthyneura</taxon>
        <taxon>Panpulmonata</taxon>
        <taxon>Hygrophila</taxon>
        <taxon>Lymnaeoidea</taxon>
        <taxon>Lymnaeidae</taxon>
        <taxon>Lymnaea</taxon>
    </lineage>
</organism>
<sequence>MILIDFSGIMTDTEYDVIVVGAGISGLNAAYSIKKRDPTTKILVLEGKERVGGRTQTVQLVSSSGTDYWDVGGQWVGRSQKDIIKLLNELGLETYPQYITGKKCQQLGETRIRTYNSNIPKLSWLALLDLHWSITKLDKYARQLSIEDPFSHPCAKEWDAITVSDYLNKNLYTQAALEANAAALHSVLGCETNQVSFLYYLLYISMAGGVTNLVEATENAAQEWKIKGGAQQISEILADRIGRDALFLDSPVVGIQQTETSVTVTTDKGWQTKASYVILAMPPKAIERIQINPRLSADRVDFMKRMPMGNMVKVIITYDKAFWRTHNFSGEIVTDGGETSVPECSKGPLCITYDATSHNGCPALVAFMAGEQAVEWTKQPAIVRQQGVLDHFAAFFGSDVHNFLDYIEKDWNLEPFSFGAPVSYLAPGGMESFAKSIRRPEGRIHFAGTETATSFSGYMNGAVQAGERTALEVLLRLQPSSLSEVDMKELKDPRKLTAANVGNKVLSLKRNKRKKEYSGLALILSLGIGLGLITGTVFLVDRLISNGNSL</sequence>
<dbReference type="SUPFAM" id="SSF51905">
    <property type="entry name" value="FAD/NAD(P)-binding domain"/>
    <property type="match status" value="1"/>
</dbReference>
<dbReference type="AlphaFoldDB" id="A0AAV2HE55"/>
<evidence type="ECO:0000256" key="6">
    <source>
        <dbReference type="PIRSR" id="PIRSR601613-1"/>
    </source>
</evidence>
<evidence type="ECO:0000313" key="10">
    <source>
        <dbReference type="Proteomes" id="UP001497497"/>
    </source>
</evidence>
<comment type="similarity">
    <text evidence="3 7">Belongs to the flavin monoamine oxidase family.</text>
</comment>
<dbReference type="GO" id="GO:0008131">
    <property type="term" value="F:primary methylamine oxidase activity"/>
    <property type="evidence" value="ECO:0007669"/>
    <property type="project" value="UniProtKB-ARBA"/>
</dbReference>
<comment type="cofactor">
    <cofactor evidence="1 7">
        <name>FAD</name>
        <dbReference type="ChEBI" id="CHEBI:57692"/>
    </cofactor>
</comment>
<feature type="binding site" evidence="6">
    <location>
        <position position="25"/>
    </location>
    <ligand>
        <name>FAD</name>
        <dbReference type="ChEBI" id="CHEBI:57692"/>
    </ligand>
</feature>
<evidence type="ECO:0000256" key="4">
    <source>
        <dbReference type="ARBA" id="ARBA00023002"/>
    </source>
</evidence>
<dbReference type="InterPro" id="IPR002937">
    <property type="entry name" value="Amino_oxidase"/>
</dbReference>